<evidence type="ECO:0008006" key="4">
    <source>
        <dbReference type="Google" id="ProtNLM"/>
    </source>
</evidence>
<proteinExistence type="predicted"/>
<dbReference type="Proteomes" id="UP000030752">
    <property type="component" value="Unassembled WGS sequence"/>
</dbReference>
<dbReference type="AlphaFoldDB" id="W2SDV3"/>
<accession>W2SDV3</accession>
<dbReference type="Gene3D" id="3.60.15.10">
    <property type="entry name" value="Ribonuclease Z/Hydroxyacylglutathione hydrolase-like"/>
    <property type="match status" value="1"/>
</dbReference>
<feature type="compositionally biased region" description="Low complexity" evidence="1">
    <location>
        <begin position="238"/>
        <end position="251"/>
    </location>
</feature>
<sequence length="347" mass="37819">MTFPASQDLLTSPIDPQSMPQPVVHAFPSRLTGTTTYIVLDPVTEEAAVINPILDLDPLTNEIRTRSADRLLKFINDEGLTIKWILETTLHHDRISACRYLQLMLKHIGDGVVPKVCIGENSFCTCGDDPVEEAVNQPPAPPRPKRPEAFDRLFDDGEQLRIGNMIAKCDHLDEHEGVTYRVAQLVFSSGRLARSDDKDPLQGLITHPEPAPDKTSPVSSRQKPSIDEVLGSADKLSLDSSPTESSSSGSSNPAEQKPVQVSPMLAFYAEQVNTRGGRIPRKINMPAAQRPTSWTQGGQPEHENAPGAADAANSGNGKGKEKERERSASISAPMPLRIPRKLGVIMC</sequence>
<evidence type="ECO:0000313" key="3">
    <source>
        <dbReference type="Proteomes" id="UP000030752"/>
    </source>
</evidence>
<keyword evidence="3" id="KW-1185">Reference proteome</keyword>
<dbReference type="RefSeq" id="XP_008710801.1">
    <property type="nucleotide sequence ID" value="XM_008712579.1"/>
</dbReference>
<dbReference type="InterPro" id="IPR036866">
    <property type="entry name" value="RibonucZ/Hydroxyglut_hydro"/>
</dbReference>
<dbReference type="SUPFAM" id="SSF56281">
    <property type="entry name" value="Metallo-hydrolase/oxidoreductase"/>
    <property type="match status" value="1"/>
</dbReference>
<dbReference type="EMBL" id="KB822711">
    <property type="protein sequence ID" value="ETN46089.1"/>
    <property type="molecule type" value="Genomic_DNA"/>
</dbReference>
<dbReference type="VEuPathDB" id="FungiDB:HMPREF1541_00273"/>
<reference evidence="2 3" key="1">
    <citation type="submission" date="2013-03" db="EMBL/GenBank/DDBJ databases">
        <title>The Genome Sequence of Phialophora europaea CBS 101466.</title>
        <authorList>
            <consortium name="The Broad Institute Genomics Platform"/>
            <person name="Cuomo C."/>
            <person name="de Hoog S."/>
            <person name="Gorbushina A."/>
            <person name="Walker B."/>
            <person name="Young S.K."/>
            <person name="Zeng Q."/>
            <person name="Gargeya S."/>
            <person name="Fitzgerald M."/>
            <person name="Haas B."/>
            <person name="Abouelleil A."/>
            <person name="Allen A.W."/>
            <person name="Alvarado L."/>
            <person name="Arachchi H.M."/>
            <person name="Berlin A.M."/>
            <person name="Chapman S.B."/>
            <person name="Gainer-Dewar J."/>
            <person name="Goldberg J."/>
            <person name="Griggs A."/>
            <person name="Gujja S."/>
            <person name="Hansen M."/>
            <person name="Howarth C."/>
            <person name="Imamovic A."/>
            <person name="Ireland A."/>
            <person name="Larimer J."/>
            <person name="McCowan C."/>
            <person name="Murphy C."/>
            <person name="Pearson M."/>
            <person name="Poon T.W."/>
            <person name="Priest M."/>
            <person name="Roberts A."/>
            <person name="Saif S."/>
            <person name="Shea T."/>
            <person name="Sisk P."/>
            <person name="Sykes S."/>
            <person name="Wortman J."/>
            <person name="Nusbaum C."/>
            <person name="Birren B."/>
        </authorList>
    </citation>
    <scope>NUCLEOTIDE SEQUENCE [LARGE SCALE GENOMIC DNA]</scope>
    <source>
        <strain evidence="2 3">CBS 101466</strain>
    </source>
</reference>
<feature type="compositionally biased region" description="Basic and acidic residues" evidence="1">
    <location>
        <begin position="318"/>
        <end position="327"/>
    </location>
</feature>
<dbReference type="eggNOG" id="KOG0814">
    <property type="taxonomic scope" value="Eukaryota"/>
</dbReference>
<dbReference type="GeneID" id="19967612"/>
<feature type="region of interest" description="Disordered" evidence="1">
    <location>
        <begin position="277"/>
        <end position="334"/>
    </location>
</feature>
<dbReference type="STRING" id="1220924.W2SDV3"/>
<gene>
    <name evidence="2" type="ORF">HMPREF1541_00273</name>
</gene>
<dbReference type="InParanoid" id="W2SDV3"/>
<organism evidence="2 3">
    <name type="scientific">Cyphellophora europaea (strain CBS 101466)</name>
    <name type="common">Phialophora europaea</name>
    <dbReference type="NCBI Taxonomy" id="1220924"/>
    <lineage>
        <taxon>Eukaryota</taxon>
        <taxon>Fungi</taxon>
        <taxon>Dikarya</taxon>
        <taxon>Ascomycota</taxon>
        <taxon>Pezizomycotina</taxon>
        <taxon>Eurotiomycetes</taxon>
        <taxon>Chaetothyriomycetidae</taxon>
        <taxon>Chaetothyriales</taxon>
        <taxon>Cyphellophoraceae</taxon>
        <taxon>Cyphellophora</taxon>
    </lineage>
</organism>
<evidence type="ECO:0000313" key="2">
    <source>
        <dbReference type="EMBL" id="ETN46089.1"/>
    </source>
</evidence>
<dbReference type="OrthoDB" id="449487at2759"/>
<feature type="region of interest" description="Disordered" evidence="1">
    <location>
        <begin position="193"/>
        <end position="260"/>
    </location>
</feature>
<dbReference type="HOGENOM" id="CLU_799308_0_0_1"/>
<protein>
    <recommendedName>
        <fullName evidence="4">Metallo-beta-lactamase domain-containing protein</fullName>
    </recommendedName>
</protein>
<name>W2SDV3_CYPE1</name>
<evidence type="ECO:0000256" key="1">
    <source>
        <dbReference type="SAM" id="MobiDB-lite"/>
    </source>
</evidence>